<dbReference type="AlphaFoldDB" id="A0A5J5EJZ0"/>
<feature type="region of interest" description="Disordered" evidence="1">
    <location>
        <begin position="24"/>
        <end position="52"/>
    </location>
</feature>
<proteinExistence type="predicted"/>
<evidence type="ECO:0000313" key="2">
    <source>
        <dbReference type="EMBL" id="KAA8895387.1"/>
    </source>
</evidence>
<protein>
    <submittedName>
        <fullName evidence="2">Uncharacterized protein</fullName>
    </submittedName>
</protein>
<keyword evidence="3" id="KW-1185">Reference proteome</keyword>
<evidence type="ECO:0000256" key="1">
    <source>
        <dbReference type="SAM" id="MobiDB-lite"/>
    </source>
</evidence>
<comment type="caution">
    <text evidence="2">The sequence shown here is derived from an EMBL/GenBank/DDBJ whole genome shotgun (WGS) entry which is preliminary data.</text>
</comment>
<evidence type="ECO:0000313" key="3">
    <source>
        <dbReference type="Proteomes" id="UP000326924"/>
    </source>
</evidence>
<sequence length="172" mass="18577">MSPLRGSLVHQYPQRRQCNNTPVRTRATPAAPATQTITTTTHDEDEVDYGDGVDLTDVSELEHQLTGTATSGQPTNTHVPVTPEPAPARFQTPAGENTVVTVPMAFLNKMTNTMSALTTHLSTLQPQALSAQAQLALGATPPPPPPENPRVQSIRNHWAVVDPVQLQEILEH</sequence>
<feature type="compositionally biased region" description="Low complexity" evidence="1">
    <location>
        <begin position="24"/>
        <end position="40"/>
    </location>
</feature>
<organism evidence="2 3">
    <name type="scientific">Sphaerosporella brunnea</name>
    <dbReference type="NCBI Taxonomy" id="1250544"/>
    <lineage>
        <taxon>Eukaryota</taxon>
        <taxon>Fungi</taxon>
        <taxon>Dikarya</taxon>
        <taxon>Ascomycota</taxon>
        <taxon>Pezizomycotina</taxon>
        <taxon>Pezizomycetes</taxon>
        <taxon>Pezizales</taxon>
        <taxon>Pyronemataceae</taxon>
        <taxon>Sphaerosporella</taxon>
    </lineage>
</organism>
<gene>
    <name evidence="2" type="ORF">FN846DRAFT_911838</name>
</gene>
<dbReference type="Proteomes" id="UP000326924">
    <property type="component" value="Unassembled WGS sequence"/>
</dbReference>
<name>A0A5J5EJZ0_9PEZI</name>
<accession>A0A5J5EJZ0</accession>
<dbReference type="EMBL" id="VXIS01000269">
    <property type="protein sequence ID" value="KAA8895387.1"/>
    <property type="molecule type" value="Genomic_DNA"/>
</dbReference>
<dbReference type="InParanoid" id="A0A5J5EJZ0"/>
<reference evidence="2 3" key="1">
    <citation type="submission" date="2019-09" db="EMBL/GenBank/DDBJ databases">
        <title>Draft genome of the ectomycorrhizal ascomycete Sphaerosporella brunnea.</title>
        <authorList>
            <consortium name="DOE Joint Genome Institute"/>
            <person name="Benucci G.M."/>
            <person name="Marozzi G."/>
            <person name="Antonielli L."/>
            <person name="Sanchez S."/>
            <person name="Marco P."/>
            <person name="Wang X."/>
            <person name="Falini L.B."/>
            <person name="Barry K."/>
            <person name="Haridas S."/>
            <person name="Lipzen A."/>
            <person name="Labutti K."/>
            <person name="Grigoriev I.V."/>
            <person name="Murat C."/>
            <person name="Martin F."/>
            <person name="Albertini E."/>
            <person name="Donnini D."/>
            <person name="Bonito G."/>
        </authorList>
    </citation>
    <scope>NUCLEOTIDE SEQUENCE [LARGE SCALE GENOMIC DNA]</scope>
    <source>
        <strain evidence="2 3">Sb_GMNB300</strain>
    </source>
</reference>